<feature type="compositionally biased region" description="Basic and acidic residues" evidence="1">
    <location>
        <begin position="325"/>
        <end position="340"/>
    </location>
</feature>
<dbReference type="Proteomes" id="UP001165378">
    <property type="component" value="Unassembled WGS sequence"/>
</dbReference>
<sequence>MRKRSLGAAIGAIALSMAVTGCGAGGANTASDFYEAAQQESSAATPTPGSGSGGSGSSKPPVPSATVATLAAKLGGARAKADAATAVTMAVTTKIDGKLMMAMTGAVQSKPELAMRMHMKFGEAFADMMEDFDGTEPTAEATGLPAMQMLLTPKAMYISMTGMYDADVLDGKHWLQVDMDDLKAADKYGSLAELQAMIDSGAGIGPGADLALLAKSQDIVEVGQETVDGVRTTHYRVVVDDDLIGDHTPQSLGVTKSDYDMLDDQYGGMSGDATVDVWVDAAQLPVKHSVSLKMGGFKGKGSMQVETRFSDWGKPVDQTPPPASDTKKWTPELDRKLEEA</sequence>
<name>A0AA41PYZ9_9ACTN</name>
<dbReference type="EMBL" id="JAKFHA010000006">
    <property type="protein sequence ID" value="MCF2528378.1"/>
    <property type="molecule type" value="Genomic_DNA"/>
</dbReference>
<evidence type="ECO:0000256" key="2">
    <source>
        <dbReference type="SAM" id="SignalP"/>
    </source>
</evidence>
<dbReference type="RefSeq" id="WP_235052537.1">
    <property type="nucleotide sequence ID" value="NZ_JAKFHA010000006.1"/>
</dbReference>
<organism evidence="3 4">
    <name type="scientific">Yinghuangia soli</name>
    <dbReference type="NCBI Taxonomy" id="2908204"/>
    <lineage>
        <taxon>Bacteria</taxon>
        <taxon>Bacillati</taxon>
        <taxon>Actinomycetota</taxon>
        <taxon>Actinomycetes</taxon>
        <taxon>Kitasatosporales</taxon>
        <taxon>Streptomycetaceae</taxon>
        <taxon>Yinghuangia</taxon>
    </lineage>
</organism>
<evidence type="ECO:0008006" key="5">
    <source>
        <dbReference type="Google" id="ProtNLM"/>
    </source>
</evidence>
<keyword evidence="4" id="KW-1185">Reference proteome</keyword>
<dbReference type="AlphaFoldDB" id="A0AA41PYZ9"/>
<feature type="signal peptide" evidence="2">
    <location>
        <begin position="1"/>
        <end position="24"/>
    </location>
</feature>
<dbReference type="Gene3D" id="2.50.20.20">
    <property type="match status" value="1"/>
</dbReference>
<feature type="region of interest" description="Disordered" evidence="1">
    <location>
        <begin position="310"/>
        <end position="340"/>
    </location>
</feature>
<comment type="caution">
    <text evidence="3">The sequence shown here is derived from an EMBL/GenBank/DDBJ whole genome shotgun (WGS) entry which is preliminary data.</text>
</comment>
<evidence type="ECO:0000256" key="1">
    <source>
        <dbReference type="SAM" id="MobiDB-lite"/>
    </source>
</evidence>
<gene>
    <name evidence="3" type="ORF">LZ495_14275</name>
</gene>
<proteinExistence type="predicted"/>
<accession>A0AA41PYZ9</accession>
<dbReference type="SUPFAM" id="SSF89392">
    <property type="entry name" value="Prokaryotic lipoproteins and lipoprotein localization factors"/>
    <property type="match status" value="1"/>
</dbReference>
<feature type="chain" id="PRO_5041408384" description="Lipoprotein" evidence="2">
    <location>
        <begin position="25"/>
        <end position="340"/>
    </location>
</feature>
<feature type="region of interest" description="Disordered" evidence="1">
    <location>
        <begin position="37"/>
        <end position="64"/>
    </location>
</feature>
<evidence type="ECO:0000313" key="4">
    <source>
        <dbReference type="Proteomes" id="UP001165378"/>
    </source>
</evidence>
<reference evidence="3" key="1">
    <citation type="submission" date="2022-01" db="EMBL/GenBank/DDBJ databases">
        <title>Genome-Based Taxonomic Classification of the Phylum Actinobacteria.</title>
        <authorList>
            <person name="Gao Y."/>
        </authorList>
    </citation>
    <scope>NUCLEOTIDE SEQUENCE</scope>
    <source>
        <strain evidence="3">KLBMP 8922</strain>
    </source>
</reference>
<dbReference type="PROSITE" id="PS51257">
    <property type="entry name" value="PROKAR_LIPOPROTEIN"/>
    <property type="match status" value="1"/>
</dbReference>
<evidence type="ECO:0000313" key="3">
    <source>
        <dbReference type="EMBL" id="MCF2528378.1"/>
    </source>
</evidence>
<keyword evidence="2" id="KW-0732">Signal</keyword>
<protein>
    <recommendedName>
        <fullName evidence="5">Lipoprotein</fullName>
    </recommendedName>
</protein>
<dbReference type="InterPro" id="IPR029046">
    <property type="entry name" value="LolA/LolB/LppX"/>
</dbReference>